<accession>A0A6C0EQC2</accession>
<protein>
    <submittedName>
        <fullName evidence="1">Uncharacterized protein</fullName>
    </submittedName>
</protein>
<evidence type="ECO:0000313" key="1">
    <source>
        <dbReference type="EMBL" id="QHT31188.1"/>
    </source>
</evidence>
<organism evidence="1">
    <name type="scientific">viral metagenome</name>
    <dbReference type="NCBI Taxonomy" id="1070528"/>
    <lineage>
        <taxon>unclassified sequences</taxon>
        <taxon>metagenomes</taxon>
        <taxon>organismal metagenomes</taxon>
    </lineage>
</organism>
<proteinExistence type="predicted"/>
<sequence>MSELISNVSESINFDMLKLPIPDIILSLSNEIQLEIFNYLNQLDQYQRTAYFIAYSHLGTSFNIFKSNGYKEWKNKNN</sequence>
<name>A0A6C0EQC2_9ZZZZ</name>
<dbReference type="AlphaFoldDB" id="A0A6C0EQC2"/>
<reference evidence="1" key="1">
    <citation type="journal article" date="2020" name="Nature">
        <title>Giant virus diversity and host interactions through global metagenomics.</title>
        <authorList>
            <person name="Schulz F."/>
            <person name="Roux S."/>
            <person name="Paez-Espino D."/>
            <person name="Jungbluth S."/>
            <person name="Walsh D.A."/>
            <person name="Denef V.J."/>
            <person name="McMahon K.D."/>
            <person name="Konstantinidis K.T."/>
            <person name="Eloe-Fadrosh E.A."/>
            <person name="Kyrpides N.C."/>
            <person name="Woyke T."/>
        </authorList>
    </citation>
    <scope>NUCLEOTIDE SEQUENCE</scope>
    <source>
        <strain evidence="1">GVMAG-M-3300009155-2</strain>
    </source>
</reference>
<dbReference type="EMBL" id="MN738916">
    <property type="protein sequence ID" value="QHT31188.1"/>
    <property type="molecule type" value="Genomic_DNA"/>
</dbReference>